<accession>W4L3L5</accession>
<evidence type="ECO:0000256" key="1">
    <source>
        <dbReference type="SAM" id="MobiDB-lite"/>
    </source>
</evidence>
<sequence length="562" mass="62146">MPFSTAQQSEPIMSQFSKVKRSRDQWKRKAKDRGDQNRYQRKQLARLKAERDRATEALKRAHNRLGQLEQERQRPPSPCKVDLVWIALQLVLVARLGFRAASRVLRLLAPVLGLRKGPCAQTLINWVLRLAIVRLGSVCQLQGRYLPKAPFSNGSIWMIDLSIGLGAGKILAVLALDAHHHQGIKEAPSLHGTRCIGVAVAASWNGESIAAFLKRLIAVMGRPAAYLKDGGGELRKAIDHLREQGLQSPAVDDLSHATASMLRRLYQDHPDFETFLSACGRVSGHLKQTLLACLVPPTVRTKARFMNVHRLFNWADRLLKLSPAGGAKAGSMLAKLRASLDHLPACKALIKRFRQDASGLLECQKILKHKGLSHTPRAQCEPVIETMASAALRREFRAYLDFELSTATSLGLDHLGLPISSDTIESLFGVAKRHGVGPLQDATRMALRLPAWCGLPTREEAQQVLEVTVAAQEAFTAQAPSLTRQRREVFKHPERLESLAQRSDDVQVELLPSAKNRSNRQSIPSISMSYHDEQGPRSEVSNVLVIPQTQGISDVVEAVGVM</sequence>
<feature type="compositionally biased region" description="Basic and acidic residues" evidence="1">
    <location>
        <begin position="22"/>
        <end position="38"/>
    </location>
</feature>
<dbReference type="HOGENOM" id="CLU_559884_0_0_7"/>
<feature type="compositionally biased region" description="Polar residues" evidence="1">
    <location>
        <begin position="1"/>
        <end position="17"/>
    </location>
</feature>
<reference evidence="2 3" key="1">
    <citation type="journal article" date="2014" name="Nature">
        <title>An environmental bacterial taxon with a large and distinct metabolic repertoire.</title>
        <authorList>
            <person name="Wilson M.C."/>
            <person name="Mori T."/>
            <person name="Ruckert C."/>
            <person name="Uria A.R."/>
            <person name="Helf M.J."/>
            <person name="Takada K."/>
            <person name="Gernert C."/>
            <person name="Steffens U.A."/>
            <person name="Heycke N."/>
            <person name="Schmitt S."/>
            <person name="Rinke C."/>
            <person name="Helfrich E.J."/>
            <person name="Brachmann A.O."/>
            <person name="Gurgui C."/>
            <person name="Wakimoto T."/>
            <person name="Kracht M."/>
            <person name="Crusemann M."/>
            <person name="Hentschel U."/>
            <person name="Abe I."/>
            <person name="Matsunaga S."/>
            <person name="Kalinowski J."/>
            <person name="Takeyama H."/>
            <person name="Piel J."/>
        </authorList>
    </citation>
    <scope>NUCLEOTIDE SEQUENCE [LARGE SCALE GENOMIC DNA]</scope>
    <source>
        <strain evidence="3">TSY1</strain>
    </source>
</reference>
<proteinExistence type="predicted"/>
<feature type="region of interest" description="Disordered" evidence="1">
    <location>
        <begin position="1"/>
        <end position="49"/>
    </location>
</feature>
<protein>
    <submittedName>
        <fullName evidence="2">Uncharacterized protein</fullName>
    </submittedName>
</protein>
<gene>
    <name evidence="2" type="ORF">ETSY1_42780</name>
</gene>
<evidence type="ECO:0000313" key="2">
    <source>
        <dbReference type="EMBL" id="ETW92637.1"/>
    </source>
</evidence>
<keyword evidence="3" id="KW-1185">Reference proteome</keyword>
<comment type="caution">
    <text evidence="2">The sequence shown here is derived from an EMBL/GenBank/DDBJ whole genome shotgun (WGS) entry which is preliminary data.</text>
</comment>
<evidence type="ECO:0000313" key="3">
    <source>
        <dbReference type="Proteomes" id="UP000019141"/>
    </source>
</evidence>
<dbReference type="Proteomes" id="UP000019141">
    <property type="component" value="Unassembled WGS sequence"/>
</dbReference>
<dbReference type="AlphaFoldDB" id="W4L3L5"/>
<dbReference type="EMBL" id="AZHW01001414">
    <property type="protein sequence ID" value="ETW92637.1"/>
    <property type="molecule type" value="Genomic_DNA"/>
</dbReference>
<organism evidence="2 3">
    <name type="scientific">Entotheonella factor</name>
    <dbReference type="NCBI Taxonomy" id="1429438"/>
    <lineage>
        <taxon>Bacteria</taxon>
        <taxon>Pseudomonadati</taxon>
        <taxon>Nitrospinota/Tectimicrobiota group</taxon>
        <taxon>Candidatus Tectimicrobiota</taxon>
        <taxon>Candidatus Entotheonellia</taxon>
        <taxon>Candidatus Entotheonellales</taxon>
        <taxon>Candidatus Entotheonellaceae</taxon>
        <taxon>Candidatus Entotheonella</taxon>
    </lineage>
</organism>
<name>W4L3L5_ENTF1</name>
<feature type="compositionally biased region" description="Polar residues" evidence="1">
    <location>
        <begin position="515"/>
        <end position="528"/>
    </location>
</feature>
<feature type="region of interest" description="Disordered" evidence="1">
    <location>
        <begin position="513"/>
        <end position="534"/>
    </location>
</feature>